<dbReference type="InterPro" id="IPR050502">
    <property type="entry name" value="Euk_RNA-bind_prot"/>
</dbReference>
<protein>
    <recommendedName>
        <fullName evidence="3">RRM domain-containing protein</fullName>
    </recommendedName>
</protein>
<dbReference type="InterPro" id="IPR012677">
    <property type="entry name" value="Nucleotide-bd_a/b_plait_sf"/>
</dbReference>
<dbReference type="SMART" id="SM00360">
    <property type="entry name" value="RRM"/>
    <property type="match status" value="1"/>
</dbReference>
<feature type="non-terminal residue" evidence="4">
    <location>
        <position position="126"/>
    </location>
</feature>
<dbReference type="Proteomes" id="UP000265618">
    <property type="component" value="Unassembled WGS sequence"/>
</dbReference>
<keyword evidence="1 2" id="KW-0694">RNA-binding</keyword>
<feature type="domain" description="RRM" evidence="3">
    <location>
        <begin position="14"/>
        <end position="94"/>
    </location>
</feature>
<dbReference type="PROSITE" id="PS50102">
    <property type="entry name" value="RRM"/>
    <property type="match status" value="1"/>
</dbReference>
<evidence type="ECO:0000313" key="5">
    <source>
        <dbReference type="Proteomes" id="UP000265618"/>
    </source>
</evidence>
<dbReference type="AlphaFoldDB" id="A0A9K3GNH9"/>
<dbReference type="PANTHER" id="PTHR48025">
    <property type="entry name" value="OS02G0815200 PROTEIN"/>
    <property type="match status" value="1"/>
</dbReference>
<organism evidence="4 5">
    <name type="scientific">Kipferlia bialata</name>
    <dbReference type="NCBI Taxonomy" id="797122"/>
    <lineage>
        <taxon>Eukaryota</taxon>
        <taxon>Metamonada</taxon>
        <taxon>Carpediemonas-like organisms</taxon>
        <taxon>Kipferlia</taxon>
    </lineage>
</organism>
<evidence type="ECO:0000256" key="1">
    <source>
        <dbReference type="ARBA" id="ARBA00022884"/>
    </source>
</evidence>
<dbReference type="SUPFAM" id="SSF54928">
    <property type="entry name" value="RNA-binding domain, RBD"/>
    <property type="match status" value="1"/>
</dbReference>
<keyword evidence="5" id="KW-1185">Reference proteome</keyword>
<sequence>MEGRVMEPRELDPRNVFVTNLPYHTTSEDLKEFMAQAGEVEVCRVILTAGREELLSSGRAAVTYVTNEGGEKAISTLNEAEFQNRNLRVFLDRTPNRDLNYVPGKVCALRNLPWSIKHWHVSTLMS</sequence>
<evidence type="ECO:0000256" key="2">
    <source>
        <dbReference type="PROSITE-ProRule" id="PRU00176"/>
    </source>
</evidence>
<dbReference type="InterPro" id="IPR000504">
    <property type="entry name" value="RRM_dom"/>
</dbReference>
<comment type="caution">
    <text evidence="4">The sequence shown here is derived from an EMBL/GenBank/DDBJ whole genome shotgun (WGS) entry which is preliminary data.</text>
</comment>
<dbReference type="PANTHER" id="PTHR48025:SF1">
    <property type="entry name" value="RRM DOMAIN-CONTAINING PROTEIN"/>
    <property type="match status" value="1"/>
</dbReference>
<gene>
    <name evidence="4" type="ORF">KIPB_011849</name>
</gene>
<dbReference type="EMBL" id="BDIP01004998">
    <property type="protein sequence ID" value="GIQ89397.1"/>
    <property type="molecule type" value="Genomic_DNA"/>
</dbReference>
<dbReference type="OrthoDB" id="272703at2759"/>
<name>A0A9K3GNH9_9EUKA</name>
<dbReference type="Gene3D" id="3.30.70.330">
    <property type="match status" value="1"/>
</dbReference>
<accession>A0A9K3GNH9</accession>
<proteinExistence type="predicted"/>
<evidence type="ECO:0000259" key="3">
    <source>
        <dbReference type="PROSITE" id="PS50102"/>
    </source>
</evidence>
<dbReference type="Pfam" id="PF00076">
    <property type="entry name" value="RRM_1"/>
    <property type="match status" value="1"/>
</dbReference>
<dbReference type="GO" id="GO:0005634">
    <property type="term" value="C:nucleus"/>
    <property type="evidence" value="ECO:0007669"/>
    <property type="project" value="TreeGrafter"/>
</dbReference>
<reference evidence="4 5" key="1">
    <citation type="journal article" date="2018" name="PLoS ONE">
        <title>The draft genome of Kipferlia bialata reveals reductive genome evolution in fornicate parasites.</title>
        <authorList>
            <person name="Tanifuji G."/>
            <person name="Takabayashi S."/>
            <person name="Kume K."/>
            <person name="Takagi M."/>
            <person name="Nakayama T."/>
            <person name="Kamikawa R."/>
            <person name="Inagaki Y."/>
            <person name="Hashimoto T."/>
        </authorList>
    </citation>
    <scope>NUCLEOTIDE SEQUENCE [LARGE SCALE GENOMIC DNA]</scope>
    <source>
        <strain evidence="4">NY0173</strain>
    </source>
</reference>
<evidence type="ECO:0000313" key="4">
    <source>
        <dbReference type="EMBL" id="GIQ89397.1"/>
    </source>
</evidence>
<dbReference type="InterPro" id="IPR035979">
    <property type="entry name" value="RBD_domain_sf"/>
</dbReference>
<dbReference type="GO" id="GO:0003729">
    <property type="term" value="F:mRNA binding"/>
    <property type="evidence" value="ECO:0007669"/>
    <property type="project" value="TreeGrafter"/>
</dbReference>